<dbReference type="GO" id="GO:0006465">
    <property type="term" value="P:signal peptide processing"/>
    <property type="evidence" value="ECO:0007669"/>
    <property type="project" value="TreeGrafter"/>
</dbReference>
<keyword evidence="10" id="KW-1185">Reference proteome</keyword>
<keyword evidence="6 8" id="KW-1133">Transmembrane helix</keyword>
<evidence type="ECO:0000256" key="8">
    <source>
        <dbReference type="SAM" id="Phobius"/>
    </source>
</evidence>
<comment type="similarity">
    <text evidence="2">Belongs to the peptidase A22B family.</text>
</comment>
<protein>
    <submittedName>
        <fullName evidence="9">Uncharacterized protein</fullName>
    </submittedName>
</protein>
<evidence type="ECO:0000313" key="9">
    <source>
        <dbReference type="EMBL" id="CAJ0563173.1"/>
    </source>
</evidence>
<evidence type="ECO:0000256" key="6">
    <source>
        <dbReference type="ARBA" id="ARBA00022989"/>
    </source>
</evidence>
<feature type="transmembrane region" description="Helical" evidence="8">
    <location>
        <begin position="72"/>
        <end position="88"/>
    </location>
</feature>
<comment type="caution">
    <text evidence="9">The sequence shown here is derived from an EMBL/GenBank/DDBJ whole genome shotgun (WGS) entry which is preliminary data.</text>
</comment>
<gene>
    <name evidence="9" type="ORF">MSPICULIGERA_LOCUS2357</name>
</gene>
<proteinExistence type="inferred from homology"/>
<evidence type="ECO:0000256" key="1">
    <source>
        <dbReference type="ARBA" id="ARBA00004477"/>
    </source>
</evidence>
<name>A0AA36FR08_9BILA</name>
<comment type="subcellular location">
    <subcellularLocation>
        <location evidence="1">Endoplasmic reticulum membrane</location>
        <topology evidence="1">Multi-pass membrane protein</topology>
    </subcellularLocation>
</comment>
<evidence type="ECO:0000256" key="4">
    <source>
        <dbReference type="ARBA" id="ARBA00022801"/>
    </source>
</evidence>
<dbReference type="GO" id="GO:0098553">
    <property type="term" value="C:lumenal side of endoplasmic reticulum membrane"/>
    <property type="evidence" value="ECO:0007669"/>
    <property type="project" value="TreeGrafter"/>
</dbReference>
<dbReference type="EMBL" id="CATQJA010000688">
    <property type="protein sequence ID" value="CAJ0563173.1"/>
    <property type="molecule type" value="Genomic_DNA"/>
</dbReference>
<dbReference type="AlphaFoldDB" id="A0AA36FR08"/>
<feature type="transmembrane region" description="Helical" evidence="8">
    <location>
        <begin position="368"/>
        <end position="391"/>
    </location>
</feature>
<evidence type="ECO:0000256" key="3">
    <source>
        <dbReference type="ARBA" id="ARBA00022692"/>
    </source>
</evidence>
<keyword evidence="4" id="KW-0378">Hydrolase</keyword>
<evidence type="ECO:0000256" key="5">
    <source>
        <dbReference type="ARBA" id="ARBA00022824"/>
    </source>
</evidence>
<feature type="transmembrane region" description="Helical" evidence="8">
    <location>
        <begin position="277"/>
        <end position="295"/>
    </location>
</feature>
<dbReference type="Pfam" id="PF04258">
    <property type="entry name" value="Peptidase_A22B"/>
    <property type="match status" value="1"/>
</dbReference>
<feature type="transmembrane region" description="Helical" evidence="8">
    <location>
        <begin position="152"/>
        <end position="172"/>
    </location>
</feature>
<dbReference type="SMART" id="SM00730">
    <property type="entry name" value="PSN"/>
    <property type="match status" value="1"/>
</dbReference>
<accession>A0AA36FR08</accession>
<dbReference type="InterPro" id="IPR006639">
    <property type="entry name" value="Preselin/SPP"/>
</dbReference>
<evidence type="ECO:0000313" key="10">
    <source>
        <dbReference type="Proteomes" id="UP001177023"/>
    </source>
</evidence>
<organism evidence="9 10">
    <name type="scientific">Mesorhabditis spiculigera</name>
    <dbReference type="NCBI Taxonomy" id="96644"/>
    <lineage>
        <taxon>Eukaryota</taxon>
        <taxon>Metazoa</taxon>
        <taxon>Ecdysozoa</taxon>
        <taxon>Nematoda</taxon>
        <taxon>Chromadorea</taxon>
        <taxon>Rhabditida</taxon>
        <taxon>Rhabditina</taxon>
        <taxon>Rhabditomorpha</taxon>
        <taxon>Rhabditoidea</taxon>
        <taxon>Rhabditidae</taxon>
        <taxon>Mesorhabditinae</taxon>
        <taxon>Mesorhabditis</taxon>
    </lineage>
</organism>
<dbReference type="PANTHER" id="PTHR12174:SF23">
    <property type="entry name" value="MINOR HISTOCOMPATIBILITY ANTIGEN H13"/>
    <property type="match status" value="1"/>
</dbReference>
<feature type="transmembrane region" description="Helical" evidence="8">
    <location>
        <begin position="329"/>
        <end position="347"/>
    </location>
</feature>
<sequence length="448" mass="50787">MAEQAEPVIDGAPAAANMTFSFYEQATASLVLYGLSLLCIFWGGINSANFVRRLISKKRLIETSITVNEARKFPITASIVLFSLYIFFKPDGKAWLCGFLATYVPTHISEKLNKTLLPQEGSVGLFQRIESHVPENAKYLLEYIPTVTKQHFMTFLLVFLCLEGCVALAGILKPFYQRFLRILPIGDRWPRRNTPYLISFKKGKKEMDAGDIEEAGKKDTEYLFKMEYDSHDLIGFVLCSAVAISHLYRRHWVTNNILGVAFSIYGIENLHLSSFKAGSLLLSGLFVYDIFWVFATDVMTSVAKGIDAPILLQFPQDFYQNGWLEASKHSMLGLGDIVIPGIFIALLRRFDQRLGAQGNKPKDAKGRYYFITTIIAYMLGLFITMAVMHHFKRAQPALLYLVPTCLLIPILLSLIRGEFSDLWNYDEGHLIEKDEEEKKKVTPAKKNN</sequence>
<evidence type="ECO:0000256" key="7">
    <source>
        <dbReference type="ARBA" id="ARBA00023136"/>
    </source>
</evidence>
<keyword evidence="3 8" id="KW-0812">Transmembrane</keyword>
<dbReference type="GO" id="GO:0033619">
    <property type="term" value="P:membrane protein proteolysis"/>
    <property type="evidence" value="ECO:0007669"/>
    <property type="project" value="TreeGrafter"/>
</dbReference>
<feature type="non-terminal residue" evidence="9">
    <location>
        <position position="448"/>
    </location>
</feature>
<feature type="transmembrane region" description="Helical" evidence="8">
    <location>
        <begin position="397"/>
        <end position="415"/>
    </location>
</feature>
<evidence type="ECO:0000256" key="2">
    <source>
        <dbReference type="ARBA" id="ARBA00006859"/>
    </source>
</evidence>
<keyword evidence="5" id="KW-0256">Endoplasmic reticulum</keyword>
<feature type="transmembrane region" description="Helical" evidence="8">
    <location>
        <begin position="30"/>
        <end position="51"/>
    </location>
</feature>
<dbReference type="InterPro" id="IPR007369">
    <property type="entry name" value="Peptidase_A22B_SPP"/>
</dbReference>
<dbReference type="Proteomes" id="UP001177023">
    <property type="component" value="Unassembled WGS sequence"/>
</dbReference>
<dbReference type="GO" id="GO:0098554">
    <property type="term" value="C:cytoplasmic side of endoplasmic reticulum membrane"/>
    <property type="evidence" value="ECO:0007669"/>
    <property type="project" value="TreeGrafter"/>
</dbReference>
<dbReference type="GO" id="GO:0042500">
    <property type="term" value="F:aspartic endopeptidase activity, intramembrane cleaving"/>
    <property type="evidence" value="ECO:0007669"/>
    <property type="project" value="InterPro"/>
</dbReference>
<keyword evidence="7 8" id="KW-0472">Membrane</keyword>
<reference evidence="9" key="1">
    <citation type="submission" date="2023-06" db="EMBL/GenBank/DDBJ databases">
        <authorList>
            <person name="Delattre M."/>
        </authorList>
    </citation>
    <scope>NUCLEOTIDE SEQUENCE</scope>
    <source>
        <strain evidence="9">AF72</strain>
    </source>
</reference>
<dbReference type="PANTHER" id="PTHR12174">
    <property type="entry name" value="SIGNAL PEPTIDE PEPTIDASE"/>
    <property type="match status" value="1"/>
</dbReference>